<dbReference type="Pfam" id="PF04404">
    <property type="entry name" value="ERF"/>
    <property type="match status" value="1"/>
</dbReference>
<keyword evidence="2" id="KW-1185">Reference proteome</keyword>
<gene>
    <name evidence="1" type="ORF">ACFONL_23025</name>
</gene>
<sequence>MINVVQIERQNELPPAPMVPLTPMAMISQAIAQGADLSMVQQLMDLQDRHDAKLARKEFDAALAAAKSEIPVIRKNRSVSYGQGKAAYAHEDLGEVARTVDPVLAQHGLSYRFRPEQRDGRVRVTCILSHVDGHNEESTLEAGADTSGSKNSIQAIGSTVTYLQRYTLKMALGLAAAEDDDG</sequence>
<evidence type="ECO:0000313" key="2">
    <source>
        <dbReference type="Proteomes" id="UP001595704"/>
    </source>
</evidence>
<comment type="caution">
    <text evidence="1">The sequence shown here is derived from an EMBL/GenBank/DDBJ whole genome shotgun (WGS) entry which is preliminary data.</text>
</comment>
<dbReference type="Proteomes" id="UP001595704">
    <property type="component" value="Unassembled WGS sequence"/>
</dbReference>
<organism evidence="1 2">
    <name type="scientific">Camelimonas fluminis</name>
    <dbReference type="NCBI Taxonomy" id="1576911"/>
    <lineage>
        <taxon>Bacteria</taxon>
        <taxon>Pseudomonadati</taxon>
        <taxon>Pseudomonadota</taxon>
        <taxon>Alphaproteobacteria</taxon>
        <taxon>Hyphomicrobiales</taxon>
        <taxon>Chelatococcaceae</taxon>
        <taxon>Camelimonas</taxon>
    </lineage>
</organism>
<feature type="non-terminal residue" evidence="1">
    <location>
        <position position="182"/>
    </location>
</feature>
<proteinExistence type="predicted"/>
<evidence type="ECO:0000313" key="1">
    <source>
        <dbReference type="EMBL" id="MFC3640210.1"/>
    </source>
</evidence>
<dbReference type="EMBL" id="JBHRYC010000129">
    <property type="protein sequence ID" value="MFC3640210.1"/>
    <property type="molecule type" value="Genomic_DNA"/>
</dbReference>
<dbReference type="RefSeq" id="WP_376853198.1">
    <property type="nucleotide sequence ID" value="NZ_JBHRYC010000129.1"/>
</dbReference>
<reference evidence="2" key="1">
    <citation type="journal article" date="2019" name="Int. J. Syst. Evol. Microbiol.">
        <title>The Global Catalogue of Microorganisms (GCM) 10K type strain sequencing project: providing services to taxonomists for standard genome sequencing and annotation.</title>
        <authorList>
            <consortium name="The Broad Institute Genomics Platform"/>
            <consortium name="The Broad Institute Genome Sequencing Center for Infectious Disease"/>
            <person name="Wu L."/>
            <person name="Ma J."/>
        </authorList>
    </citation>
    <scope>NUCLEOTIDE SEQUENCE [LARGE SCALE GENOMIC DNA]</scope>
    <source>
        <strain evidence="2">KCTC 42282</strain>
    </source>
</reference>
<accession>A0ABV7UND6</accession>
<name>A0ABV7UND6_9HYPH</name>
<protein>
    <submittedName>
        <fullName evidence="1">ERF family protein</fullName>
    </submittedName>
</protein>
<dbReference type="InterPro" id="IPR007499">
    <property type="entry name" value="ERF_bacteria_virus"/>
</dbReference>